<name>A0A8C5KTT1_JACJA</name>
<dbReference type="GeneTree" id="ENSGT00940000164301"/>
<feature type="signal peptide" evidence="2">
    <location>
        <begin position="1"/>
        <end position="23"/>
    </location>
</feature>
<dbReference type="Proteomes" id="UP000694385">
    <property type="component" value="Unassembled WGS sequence"/>
</dbReference>
<reference evidence="3" key="1">
    <citation type="submission" date="2025-08" db="UniProtKB">
        <authorList>
            <consortium name="Ensembl"/>
        </authorList>
    </citation>
    <scope>IDENTIFICATION</scope>
</reference>
<dbReference type="OMA" id="DCKNSTG"/>
<accession>A0A8C5KTT1</accession>
<evidence type="ECO:0000313" key="3">
    <source>
        <dbReference type="Ensembl" id="ENSJJAP00000013468.1"/>
    </source>
</evidence>
<evidence type="ECO:0000256" key="2">
    <source>
        <dbReference type="SAM" id="SignalP"/>
    </source>
</evidence>
<evidence type="ECO:0000313" key="4">
    <source>
        <dbReference type="Proteomes" id="UP000694385"/>
    </source>
</evidence>
<feature type="region of interest" description="Disordered" evidence="1">
    <location>
        <begin position="30"/>
        <end position="55"/>
    </location>
</feature>
<sequence length="544" mass="57459">MRTFWALAFMVAIQGGALDVLNAVPLDVPTQGRKGPSTQQGPEAKKHPASSKGGRCAPAAKYMLSSSKLKEYLMDTLPPQIEELVKCEQLDLAGLLGTVLDTVGESNLLSVLDVKSLLDVGGGLGLDGLLGKGGDDKSLKLPSVSKAAGAVSDTLPEGPEGLGGLLPPGLNKGAIKGLLDGHGLSDLQKPLDDVVGQVGDLKSSAQDVVQKVLPPNIKKDVSEILDLDLKKLLLELKVEEVTMESMEVAMEGDGIQVQAMTSAAIGGGGLAGPVISLVGLQAKLDVTLKIDISSNNTQCVNLEVQETQVQVTEVSIKLVETVTDVVPLPVPLPLDQVVPMVLSIEINEKVEKSNSCAIVLSDFNDCKNSTGLFKYQVKSAQISQKGLSILYCANAVLGGKTVPVPGSRLPPDSKNANISIILSHTMVNTLLNHAAKQSSVTMDNLSANITKVSYAYQKDKPLRATYKVVIQKDGQSFATGKTVTFPHLLQEEEAGGIMSEVSKKLFSNFSKLLKEMNVPTGVSSFPLTNVEVKKLKLNDLQASS</sequence>
<keyword evidence="4" id="KW-1185">Reference proteome</keyword>
<dbReference type="AlphaFoldDB" id="A0A8C5KTT1"/>
<evidence type="ECO:0000256" key="1">
    <source>
        <dbReference type="SAM" id="MobiDB-lite"/>
    </source>
</evidence>
<dbReference type="InterPro" id="IPR034433">
    <property type="entry name" value="Vomeromodulin"/>
</dbReference>
<protein>
    <submittedName>
        <fullName evidence="3">Vomeromodulin-like</fullName>
    </submittedName>
</protein>
<dbReference type="GO" id="GO:0007608">
    <property type="term" value="P:sensory perception of smell"/>
    <property type="evidence" value="ECO:0007669"/>
    <property type="project" value="InterPro"/>
</dbReference>
<keyword evidence="2" id="KW-0732">Signal</keyword>
<proteinExistence type="predicted"/>
<feature type="chain" id="PRO_5034245688" evidence="2">
    <location>
        <begin position="24"/>
        <end position="544"/>
    </location>
</feature>
<dbReference type="PANTHER" id="PTHR40142:SF1">
    <property type="entry name" value="BPI FOLD CONTAINING FAMILY B, MEMBER 9B-RELATED"/>
    <property type="match status" value="1"/>
</dbReference>
<reference evidence="3" key="2">
    <citation type="submission" date="2025-09" db="UniProtKB">
        <authorList>
            <consortium name="Ensembl"/>
        </authorList>
    </citation>
    <scope>IDENTIFICATION</scope>
</reference>
<organism evidence="3 4">
    <name type="scientific">Jaculus jaculus</name>
    <name type="common">Lesser Egyptian jerboa</name>
    <dbReference type="NCBI Taxonomy" id="51337"/>
    <lineage>
        <taxon>Eukaryota</taxon>
        <taxon>Metazoa</taxon>
        <taxon>Chordata</taxon>
        <taxon>Craniata</taxon>
        <taxon>Vertebrata</taxon>
        <taxon>Euteleostomi</taxon>
        <taxon>Mammalia</taxon>
        <taxon>Eutheria</taxon>
        <taxon>Euarchontoglires</taxon>
        <taxon>Glires</taxon>
        <taxon>Rodentia</taxon>
        <taxon>Myomorpha</taxon>
        <taxon>Dipodoidea</taxon>
        <taxon>Dipodidae</taxon>
        <taxon>Dipodinae</taxon>
        <taxon>Jaculus</taxon>
    </lineage>
</organism>
<dbReference type="PANTHER" id="PTHR40142">
    <property type="entry name" value="BPI FOLD-CONTAINING FAMILY B, MEMBER 9B-RELATED"/>
    <property type="match status" value="1"/>
</dbReference>
<gene>
    <name evidence="3" type="primary">LOC101606425</name>
</gene>
<dbReference type="Ensembl" id="ENSJJAT00000019958.1">
    <property type="protein sequence ID" value="ENSJJAP00000013468.1"/>
    <property type="gene ID" value="ENSJJAG00000016210.1"/>
</dbReference>